<sequence length="250" mass="28845">MSLRHLQRRGTTLLRDGGLLQVLRSEINHELSSSSKSSCGDGVGSEVEGFMLEWTELRTQDVVLRRQPDHIFCEEIAVSALLAPLQFRDKDPLPRDVLMKVCIKKAGYDSVLRFDCRAFRCDKDQLLPWTTMETNDGGVGSDFTIRKAYCSSLVDYLGKCKYVGPIFRYDFIFSCIVGYHSCNLVRVVYLKWLLLKDCRFDMYHPVRRLILHCAKDEVIFEAYAPYLKEAFDRVTKATQLVKGEVRIRRP</sequence>
<accession>A0A426YTG0</accession>
<dbReference type="EMBL" id="AMZH03010298">
    <property type="protein sequence ID" value="RRT55009.1"/>
    <property type="molecule type" value="Genomic_DNA"/>
</dbReference>
<evidence type="ECO:0000313" key="2">
    <source>
        <dbReference type="Proteomes" id="UP000287651"/>
    </source>
</evidence>
<dbReference type="AlphaFoldDB" id="A0A426YTG0"/>
<dbReference type="Proteomes" id="UP000287651">
    <property type="component" value="Unassembled WGS sequence"/>
</dbReference>
<organism evidence="1 2">
    <name type="scientific">Ensete ventricosum</name>
    <name type="common">Abyssinian banana</name>
    <name type="synonym">Musa ensete</name>
    <dbReference type="NCBI Taxonomy" id="4639"/>
    <lineage>
        <taxon>Eukaryota</taxon>
        <taxon>Viridiplantae</taxon>
        <taxon>Streptophyta</taxon>
        <taxon>Embryophyta</taxon>
        <taxon>Tracheophyta</taxon>
        <taxon>Spermatophyta</taxon>
        <taxon>Magnoliopsida</taxon>
        <taxon>Liliopsida</taxon>
        <taxon>Zingiberales</taxon>
        <taxon>Musaceae</taxon>
        <taxon>Ensete</taxon>
    </lineage>
</organism>
<evidence type="ECO:0000313" key="1">
    <source>
        <dbReference type="EMBL" id="RRT55009.1"/>
    </source>
</evidence>
<reference evidence="1 2" key="1">
    <citation type="journal article" date="2014" name="Agronomy (Basel)">
        <title>A Draft Genome Sequence for Ensete ventricosum, the Drought-Tolerant Tree Against Hunger.</title>
        <authorList>
            <person name="Harrison J."/>
            <person name="Moore K.A."/>
            <person name="Paszkiewicz K."/>
            <person name="Jones T."/>
            <person name="Grant M."/>
            <person name="Ambacheew D."/>
            <person name="Muzemil S."/>
            <person name="Studholme D.J."/>
        </authorList>
    </citation>
    <scope>NUCLEOTIDE SEQUENCE [LARGE SCALE GENOMIC DNA]</scope>
</reference>
<protein>
    <submittedName>
        <fullName evidence="1">Uncharacterized protein</fullName>
    </submittedName>
</protein>
<dbReference type="SUPFAM" id="SSF54529">
    <property type="entry name" value="Mitochondrial glycoprotein MAM33-like"/>
    <property type="match status" value="1"/>
</dbReference>
<comment type="caution">
    <text evidence="1">The sequence shown here is derived from an EMBL/GenBank/DDBJ whole genome shotgun (WGS) entry which is preliminary data.</text>
</comment>
<proteinExistence type="predicted"/>
<name>A0A426YTG0_ENSVE</name>
<gene>
    <name evidence="1" type="ORF">B296_00048768</name>
</gene>
<dbReference type="InterPro" id="IPR036561">
    <property type="entry name" value="MAM33_sf"/>
</dbReference>